<dbReference type="EnsemblMetazoa" id="XM_019902826.1">
    <property type="protein sequence ID" value="XP_019758385.1"/>
    <property type="gene ID" value="LOC109536559"/>
</dbReference>
<evidence type="ECO:0000256" key="1">
    <source>
        <dbReference type="SAM" id="MobiDB-lite"/>
    </source>
</evidence>
<sequence length="192" mass="20167">MGRAAPKLPTTPQRQPRQASIDAFNSSPKVSVLRGNGASGAPRRGKLEASNQPRPSGAKATAPMFCPRSSTQPPANLNLVFTNMSGPPGKTVDPWARACRAGAISSAPAVTEPVSGSIFRQLGADRQSKVGAIDKRREKCAFPPSVATRVCSAIACGPPLSQARHEADPRHLPGLRCDGSALQQRDAAVDRR</sequence>
<accession>A0AAR5PBD8</accession>
<feature type="region of interest" description="Disordered" evidence="1">
    <location>
        <begin position="162"/>
        <end position="192"/>
    </location>
</feature>
<keyword evidence="3" id="KW-1185">Reference proteome</keyword>
<evidence type="ECO:0000313" key="2">
    <source>
        <dbReference type="EnsemblMetazoa" id="XP_019758385.1"/>
    </source>
</evidence>
<dbReference type="Proteomes" id="UP000019118">
    <property type="component" value="Unassembled WGS sequence"/>
</dbReference>
<proteinExistence type="predicted"/>
<evidence type="ECO:0000313" key="3">
    <source>
        <dbReference type="Proteomes" id="UP000019118"/>
    </source>
</evidence>
<reference evidence="2" key="2">
    <citation type="submission" date="2024-08" db="UniProtKB">
        <authorList>
            <consortium name="EnsemblMetazoa"/>
        </authorList>
    </citation>
    <scope>IDENTIFICATION</scope>
</reference>
<protein>
    <submittedName>
        <fullName evidence="2">Uncharacterized protein</fullName>
    </submittedName>
</protein>
<dbReference type="AlphaFoldDB" id="A0AAR5PBD8"/>
<reference evidence="3" key="1">
    <citation type="journal article" date="2013" name="Genome Biol.">
        <title>Draft genome of the mountain pine beetle, Dendroctonus ponderosae Hopkins, a major forest pest.</title>
        <authorList>
            <person name="Keeling C.I."/>
            <person name="Yuen M.M."/>
            <person name="Liao N.Y."/>
            <person name="Docking T.R."/>
            <person name="Chan S.K."/>
            <person name="Taylor G.A."/>
            <person name="Palmquist D.L."/>
            <person name="Jackman S.D."/>
            <person name="Nguyen A."/>
            <person name="Li M."/>
            <person name="Henderson H."/>
            <person name="Janes J.K."/>
            <person name="Zhao Y."/>
            <person name="Pandoh P."/>
            <person name="Moore R."/>
            <person name="Sperling F.A."/>
            <person name="Huber D.P."/>
            <person name="Birol I."/>
            <person name="Jones S.J."/>
            <person name="Bohlmann J."/>
        </authorList>
    </citation>
    <scope>NUCLEOTIDE SEQUENCE</scope>
</reference>
<organism evidence="2 3">
    <name type="scientific">Dendroctonus ponderosae</name>
    <name type="common">Mountain pine beetle</name>
    <dbReference type="NCBI Taxonomy" id="77166"/>
    <lineage>
        <taxon>Eukaryota</taxon>
        <taxon>Metazoa</taxon>
        <taxon>Ecdysozoa</taxon>
        <taxon>Arthropoda</taxon>
        <taxon>Hexapoda</taxon>
        <taxon>Insecta</taxon>
        <taxon>Pterygota</taxon>
        <taxon>Neoptera</taxon>
        <taxon>Endopterygota</taxon>
        <taxon>Coleoptera</taxon>
        <taxon>Polyphaga</taxon>
        <taxon>Cucujiformia</taxon>
        <taxon>Curculionidae</taxon>
        <taxon>Scolytinae</taxon>
        <taxon>Dendroctonus</taxon>
    </lineage>
</organism>
<feature type="compositionally biased region" description="Polar residues" evidence="1">
    <location>
        <begin position="10"/>
        <end position="29"/>
    </location>
</feature>
<feature type="region of interest" description="Disordered" evidence="1">
    <location>
        <begin position="1"/>
        <end position="61"/>
    </location>
</feature>
<name>A0AAR5PBD8_DENPD</name>